<feature type="compositionally biased region" description="Low complexity" evidence="7">
    <location>
        <begin position="30"/>
        <end position="40"/>
    </location>
</feature>
<evidence type="ECO:0000256" key="7">
    <source>
        <dbReference type="SAM" id="MobiDB-lite"/>
    </source>
</evidence>
<dbReference type="GO" id="GO:0005886">
    <property type="term" value="C:plasma membrane"/>
    <property type="evidence" value="ECO:0007669"/>
    <property type="project" value="TreeGrafter"/>
</dbReference>
<dbReference type="Proteomes" id="UP001085076">
    <property type="component" value="Miscellaneous, Linkage group lg05"/>
</dbReference>
<keyword evidence="2 8" id="KW-0812">Transmembrane</keyword>
<dbReference type="EMBL" id="JAGGNH010000005">
    <property type="protein sequence ID" value="KAJ0970912.1"/>
    <property type="molecule type" value="Genomic_DNA"/>
</dbReference>
<evidence type="ECO:0000256" key="5">
    <source>
        <dbReference type="ARBA" id="ARBA00023043"/>
    </source>
</evidence>
<gene>
    <name evidence="10" type="ORF">J5N97_018871</name>
</gene>
<dbReference type="PANTHER" id="PTHR24186">
    <property type="entry name" value="PROTEIN PHOSPHATASE 1 REGULATORY SUBUNIT"/>
    <property type="match status" value="1"/>
</dbReference>
<feature type="region of interest" description="Disordered" evidence="7">
    <location>
        <begin position="1"/>
        <end position="41"/>
    </location>
</feature>
<evidence type="ECO:0000256" key="8">
    <source>
        <dbReference type="SAM" id="Phobius"/>
    </source>
</evidence>
<comment type="caution">
    <text evidence="10">The sequence shown here is derived from an EMBL/GenBank/DDBJ whole genome shotgun (WGS) entry which is preliminary data.</text>
</comment>
<dbReference type="PANTHER" id="PTHR24186:SF37">
    <property type="entry name" value="PGG DOMAIN-CONTAINING PROTEIN"/>
    <property type="match status" value="1"/>
</dbReference>
<feature type="domain" description="PGG" evidence="9">
    <location>
        <begin position="48"/>
        <end position="150"/>
    </location>
</feature>
<evidence type="ECO:0000256" key="3">
    <source>
        <dbReference type="ARBA" id="ARBA00022737"/>
    </source>
</evidence>
<evidence type="ECO:0000256" key="2">
    <source>
        <dbReference type="ARBA" id="ARBA00022692"/>
    </source>
</evidence>
<evidence type="ECO:0000256" key="1">
    <source>
        <dbReference type="ARBA" id="ARBA00004141"/>
    </source>
</evidence>
<keyword evidence="4 8" id="KW-1133">Transmembrane helix</keyword>
<evidence type="ECO:0000313" key="10">
    <source>
        <dbReference type="EMBL" id="KAJ0970912.1"/>
    </source>
</evidence>
<keyword evidence="6 8" id="KW-0472">Membrane</keyword>
<evidence type="ECO:0000313" key="11">
    <source>
        <dbReference type="Proteomes" id="UP001085076"/>
    </source>
</evidence>
<dbReference type="OrthoDB" id="681126at2759"/>
<keyword evidence="11" id="KW-1185">Reference proteome</keyword>
<dbReference type="AlphaFoldDB" id="A0A9D5CCY9"/>
<reference evidence="10" key="2">
    <citation type="journal article" date="2022" name="Hortic Res">
        <title>The genome of Dioscorea zingiberensis sheds light on the biosynthesis, origin and evolution of the medicinally important diosgenin saponins.</title>
        <authorList>
            <person name="Li Y."/>
            <person name="Tan C."/>
            <person name="Li Z."/>
            <person name="Guo J."/>
            <person name="Li S."/>
            <person name="Chen X."/>
            <person name="Wang C."/>
            <person name="Dai X."/>
            <person name="Yang H."/>
            <person name="Song W."/>
            <person name="Hou L."/>
            <person name="Xu J."/>
            <person name="Tong Z."/>
            <person name="Xu A."/>
            <person name="Yuan X."/>
            <person name="Wang W."/>
            <person name="Yang Q."/>
            <person name="Chen L."/>
            <person name="Sun Z."/>
            <person name="Wang K."/>
            <person name="Pan B."/>
            <person name="Chen J."/>
            <person name="Bao Y."/>
            <person name="Liu F."/>
            <person name="Qi X."/>
            <person name="Gang D.R."/>
            <person name="Wen J."/>
            <person name="Li J."/>
        </authorList>
    </citation>
    <scope>NUCLEOTIDE SEQUENCE</scope>
    <source>
        <strain evidence="10">Dzin_1.0</strain>
    </source>
</reference>
<name>A0A9D5CCY9_9LILI</name>
<feature type="transmembrane region" description="Helical" evidence="8">
    <location>
        <begin position="146"/>
        <end position="173"/>
    </location>
</feature>
<sequence>MSDQSQAILEMNPRASPGNEQQQQHHQHQHQQQPQPQRQQTLELGWGSNQSSTLLVVATLITTLTYQIGCNPPGGFWQDDKDGHTAGTPIMRDKFLHRYWLFMTAAWVGFADSILLTLWLLLSVHVDSRRVRWSFIVAYSSLQLTYISAMFGTSLLIDLATWAGFMIFLFLVVGLQNRHKKSLTNVSPCFDKLGFCR</sequence>
<dbReference type="Pfam" id="PF13962">
    <property type="entry name" value="PGG"/>
    <property type="match status" value="1"/>
</dbReference>
<keyword evidence="3" id="KW-0677">Repeat</keyword>
<dbReference type="InterPro" id="IPR026961">
    <property type="entry name" value="PGG_dom"/>
</dbReference>
<comment type="subcellular location">
    <subcellularLocation>
        <location evidence="1">Membrane</location>
        <topology evidence="1">Multi-pass membrane protein</topology>
    </subcellularLocation>
</comment>
<proteinExistence type="predicted"/>
<evidence type="ECO:0000256" key="4">
    <source>
        <dbReference type="ARBA" id="ARBA00022989"/>
    </source>
</evidence>
<accession>A0A9D5CCY9</accession>
<evidence type="ECO:0000259" key="9">
    <source>
        <dbReference type="Pfam" id="PF13962"/>
    </source>
</evidence>
<feature type="transmembrane region" description="Helical" evidence="8">
    <location>
        <begin position="99"/>
        <end position="126"/>
    </location>
</feature>
<organism evidence="10 11">
    <name type="scientific">Dioscorea zingiberensis</name>
    <dbReference type="NCBI Taxonomy" id="325984"/>
    <lineage>
        <taxon>Eukaryota</taxon>
        <taxon>Viridiplantae</taxon>
        <taxon>Streptophyta</taxon>
        <taxon>Embryophyta</taxon>
        <taxon>Tracheophyta</taxon>
        <taxon>Spermatophyta</taxon>
        <taxon>Magnoliopsida</taxon>
        <taxon>Liliopsida</taxon>
        <taxon>Dioscoreales</taxon>
        <taxon>Dioscoreaceae</taxon>
        <taxon>Dioscorea</taxon>
    </lineage>
</organism>
<reference evidence="10" key="1">
    <citation type="submission" date="2021-03" db="EMBL/GenBank/DDBJ databases">
        <authorList>
            <person name="Li Z."/>
            <person name="Yang C."/>
        </authorList>
    </citation>
    <scope>NUCLEOTIDE SEQUENCE</scope>
    <source>
        <strain evidence="10">Dzin_1.0</strain>
        <tissue evidence="10">Leaf</tissue>
    </source>
</reference>
<evidence type="ECO:0000256" key="6">
    <source>
        <dbReference type="ARBA" id="ARBA00023136"/>
    </source>
</evidence>
<protein>
    <recommendedName>
        <fullName evidence="9">PGG domain-containing protein</fullName>
    </recommendedName>
</protein>
<keyword evidence="5" id="KW-0040">ANK repeat</keyword>